<dbReference type="AlphaFoldDB" id="A0A285NBF6"/>
<dbReference type="Proteomes" id="UP000219453">
    <property type="component" value="Unassembled WGS sequence"/>
</dbReference>
<evidence type="ECO:0000256" key="2">
    <source>
        <dbReference type="SAM" id="Phobius"/>
    </source>
</evidence>
<accession>A0A285NBF6</accession>
<feature type="transmembrane region" description="Helical" evidence="2">
    <location>
        <begin position="34"/>
        <end position="54"/>
    </location>
</feature>
<organism evidence="3 4">
    <name type="scientific">Natronoarchaeum philippinense</name>
    <dbReference type="NCBI Taxonomy" id="558529"/>
    <lineage>
        <taxon>Archaea</taxon>
        <taxon>Methanobacteriati</taxon>
        <taxon>Methanobacteriota</taxon>
        <taxon>Stenosarchaea group</taxon>
        <taxon>Halobacteria</taxon>
        <taxon>Halobacteriales</taxon>
        <taxon>Natronoarchaeaceae</taxon>
    </lineage>
</organism>
<evidence type="ECO:0000313" key="3">
    <source>
        <dbReference type="EMBL" id="SNZ06802.1"/>
    </source>
</evidence>
<gene>
    <name evidence="3" type="ORF">SAMN06269185_1292</name>
</gene>
<feature type="region of interest" description="Disordered" evidence="1">
    <location>
        <begin position="1"/>
        <end position="29"/>
    </location>
</feature>
<name>A0A285NBF6_NATPI</name>
<keyword evidence="4" id="KW-1185">Reference proteome</keyword>
<dbReference type="EMBL" id="OBEJ01000001">
    <property type="protein sequence ID" value="SNZ06802.1"/>
    <property type="molecule type" value="Genomic_DNA"/>
</dbReference>
<keyword evidence="2" id="KW-0812">Transmembrane</keyword>
<sequence length="69" mass="7402">MATDVETSDEMSLTESIGVAEGERTGSEQRGRRWLTAAAAIGGTVVLYLFSLYAPPVIRRALGKESAEE</sequence>
<dbReference type="RefSeq" id="WP_097008215.1">
    <property type="nucleotide sequence ID" value="NZ_OBEJ01000001.1"/>
</dbReference>
<reference evidence="3 4" key="1">
    <citation type="submission" date="2017-09" db="EMBL/GenBank/DDBJ databases">
        <authorList>
            <person name="Ehlers B."/>
            <person name="Leendertz F.H."/>
        </authorList>
    </citation>
    <scope>NUCLEOTIDE SEQUENCE [LARGE SCALE GENOMIC DNA]</scope>
    <source>
        <strain evidence="3 4">DSM 27208</strain>
    </source>
</reference>
<protein>
    <submittedName>
        <fullName evidence="3">Uncharacterized protein</fullName>
    </submittedName>
</protein>
<proteinExistence type="predicted"/>
<keyword evidence="2" id="KW-1133">Transmembrane helix</keyword>
<keyword evidence="2" id="KW-0472">Membrane</keyword>
<evidence type="ECO:0000313" key="4">
    <source>
        <dbReference type="Proteomes" id="UP000219453"/>
    </source>
</evidence>
<evidence type="ECO:0000256" key="1">
    <source>
        <dbReference type="SAM" id="MobiDB-lite"/>
    </source>
</evidence>